<evidence type="ECO:0000313" key="3">
    <source>
        <dbReference type="Proteomes" id="UP001145742"/>
    </source>
</evidence>
<comment type="caution">
    <text evidence="2">The sequence shown here is derived from an EMBL/GenBank/DDBJ whole genome shotgun (WGS) entry which is preliminary data.</text>
</comment>
<protein>
    <recommendedName>
        <fullName evidence="1">Reverse transcriptase domain-containing protein</fullName>
    </recommendedName>
</protein>
<name>A0ABQ9CVK5_9PASS</name>
<dbReference type="EMBL" id="WHWB01034429">
    <property type="protein sequence ID" value="KAJ7410013.1"/>
    <property type="molecule type" value="Genomic_DNA"/>
</dbReference>
<sequence>MIGHQMVASLKNICNLAKVSFILLISFQELSKYQLPHSIVILHCHKITSILLNKIWSTQLDKCIVQWVSNCLTGQAQEVTVNGVTLGWQSVTSRVLQGSILGPVVFNIFINNLDAELEGIMSKFVDDTKLGGAVDSLKEREALQGDLDKIEVWSITNCIMLNKNKC</sequence>
<proteinExistence type="predicted"/>
<dbReference type="PANTHER" id="PTHR33332">
    <property type="entry name" value="REVERSE TRANSCRIPTASE DOMAIN-CONTAINING PROTEIN"/>
    <property type="match status" value="1"/>
</dbReference>
<dbReference type="Pfam" id="PF00078">
    <property type="entry name" value="RVT_1"/>
    <property type="match status" value="1"/>
</dbReference>
<evidence type="ECO:0000313" key="2">
    <source>
        <dbReference type="EMBL" id="KAJ7410013.1"/>
    </source>
</evidence>
<feature type="domain" description="Reverse transcriptase" evidence="1">
    <location>
        <begin position="51"/>
        <end position="166"/>
    </location>
</feature>
<accession>A0ABQ9CVK5</accession>
<keyword evidence="3" id="KW-1185">Reference proteome</keyword>
<evidence type="ECO:0000259" key="1">
    <source>
        <dbReference type="Pfam" id="PF00078"/>
    </source>
</evidence>
<gene>
    <name evidence="2" type="ORF">WISP_111220</name>
</gene>
<dbReference type="Proteomes" id="UP001145742">
    <property type="component" value="Unassembled WGS sequence"/>
</dbReference>
<organism evidence="2 3">
    <name type="scientific">Willisornis vidua</name>
    <name type="common">Xingu scale-backed antbird</name>
    <dbReference type="NCBI Taxonomy" id="1566151"/>
    <lineage>
        <taxon>Eukaryota</taxon>
        <taxon>Metazoa</taxon>
        <taxon>Chordata</taxon>
        <taxon>Craniata</taxon>
        <taxon>Vertebrata</taxon>
        <taxon>Euteleostomi</taxon>
        <taxon>Archelosauria</taxon>
        <taxon>Archosauria</taxon>
        <taxon>Dinosauria</taxon>
        <taxon>Saurischia</taxon>
        <taxon>Theropoda</taxon>
        <taxon>Coelurosauria</taxon>
        <taxon>Aves</taxon>
        <taxon>Neognathae</taxon>
        <taxon>Neoaves</taxon>
        <taxon>Telluraves</taxon>
        <taxon>Australaves</taxon>
        <taxon>Passeriformes</taxon>
        <taxon>Thamnophilidae</taxon>
        <taxon>Willisornis</taxon>
    </lineage>
</organism>
<dbReference type="InterPro" id="IPR000477">
    <property type="entry name" value="RT_dom"/>
</dbReference>
<reference evidence="2" key="1">
    <citation type="submission" date="2019-10" db="EMBL/GenBank/DDBJ databases">
        <authorList>
            <person name="Soares A.E.R."/>
            <person name="Aleixo A."/>
            <person name="Schneider P."/>
            <person name="Miyaki C.Y."/>
            <person name="Schneider M.P."/>
            <person name="Mello C."/>
            <person name="Vasconcelos A.T.R."/>
        </authorList>
    </citation>
    <scope>NUCLEOTIDE SEQUENCE</scope>
    <source>
        <tissue evidence="2">Muscle</tissue>
    </source>
</reference>